<dbReference type="PANTHER" id="PTHR40094">
    <property type="entry name" value="ALPHA-2-MACROGLOBULIN HOMOLOG"/>
    <property type="match status" value="1"/>
</dbReference>
<evidence type="ECO:0000256" key="1">
    <source>
        <dbReference type="ARBA" id="ARBA00010556"/>
    </source>
</evidence>
<feature type="domain" description="Alpha-2-macroglobulin" evidence="3">
    <location>
        <begin position="1279"/>
        <end position="1369"/>
    </location>
</feature>
<name>A0A853H0F3_9BURK</name>
<dbReference type="Pfam" id="PF00207">
    <property type="entry name" value="A2M"/>
    <property type="match status" value="1"/>
</dbReference>
<evidence type="ECO:0000259" key="3">
    <source>
        <dbReference type="SMART" id="SM01360"/>
    </source>
</evidence>
<organism evidence="4 5">
    <name type="scientific">Pollutimonas harenae</name>
    <dbReference type="NCBI Taxonomy" id="657015"/>
    <lineage>
        <taxon>Bacteria</taxon>
        <taxon>Pseudomonadati</taxon>
        <taxon>Pseudomonadota</taxon>
        <taxon>Betaproteobacteria</taxon>
        <taxon>Burkholderiales</taxon>
        <taxon>Alcaligenaceae</taxon>
        <taxon>Pollutimonas</taxon>
    </lineage>
</organism>
<comment type="caution">
    <text evidence="4">The sequence shown here is derived from an EMBL/GenBank/DDBJ whole genome shotgun (WGS) entry which is preliminary data.</text>
</comment>
<evidence type="ECO:0000259" key="2">
    <source>
        <dbReference type="SMART" id="SM01359"/>
    </source>
</evidence>
<dbReference type="InterPro" id="IPR011625">
    <property type="entry name" value="A2M_N_BRD"/>
</dbReference>
<dbReference type="Pfam" id="PF01835">
    <property type="entry name" value="MG2"/>
    <property type="match status" value="1"/>
</dbReference>
<dbReference type="InterPro" id="IPR002890">
    <property type="entry name" value="MG2"/>
</dbReference>
<dbReference type="InterPro" id="IPR021868">
    <property type="entry name" value="Alpha_2_Macroglob_MG3"/>
</dbReference>
<sequence>MPAVHKLGIAAFAGAICVSTAWGAQITQFSPRGVVAKVESVKLSFNRPVIAFGNGQAPPPVRIECDDPELSGNGRWLDGKRWTYVFTDNPGPGVTCKAELDPSFQALNNEPVTGKTSFSFQTGGPIVTSMRPYGSTIAEDQVFALRFNGAVDSASLLKHSRCLVQGLGEAVPLRLITGDARKQILDVIDRSESQDWDTEATQLLQCTRRLPAQATVELSVGPGVATLTRQGRTALASNKPEVFEFKVREAFKASFTCMRENASMPCTPVSPISVQFSAPVSPDDARQIRLQTPSASLAPDIDDAAGQQNGLWSVQFSPAFPEQADMRLSLPEGLKDDAGRVLVNADQFPLSFRTAAFPPLVKFSSGSFGVIERFADAGPGHDKAKAQASVPLTVRNVEAALATQDMLISTGTIDDYVTQNDRDTLQWYARVQRLENRRLTRNQLKDVMAGKALRSEDQPMLDTRGFSALAGLSDVRSLRLPGMDADDPRPFEVIGVPLSEPGLHILEVESAKLGHSLLETQEPMYVRSAVLLTNLGVHVKTGRDDTLAWVTTLDEGKVVPDASITVLDCSGKLLAQGKTDSEGIWHHQQALDAPDYCEDTGLRGLYVAARIPADHPQAGGKADFSFVLSEWNDGIESWRFNVPTDTQPEPTVVVHTVFDRTLLRAGETVSMKHFVRVQTRDGLALPAASDMLPGKLLIEHLGSDQRYEQTLNWQETPSGGLSAIAQFAVPETARLGEYSVRVTDEEGRWYGSSEFRVEEFKLPLLTGNLKISDGQGRPFLVAPESLDADVQLAYLSGGPAGQLPVRISGVVQDWQPSFQDYDDYSFSAPEFADNEAALQDKADTDNQALFLDKQALVLDAQGGGRLNVASLPAFTRARSLLFEASFSDPNGQIQTLAQSVPVWPAAVQAGLKADGWVEAGKDTHVSVLALSLDGRPQANVPITVTAVARTTYSTRKRMVGGFYSYDNHTETRDLGTLCTGRTGQDGALACTVSLQDSGAIELIATAQDEQGRSSAAASSLWVTGAGDLWFGGENDDRIDIIPAKKEWKPGETAEFQVRMPFREATALVAVEREGVLATRVVRLHGSDPTIRLPIEAEWGPNVYVSVLALRGRQYDVPWQSFFDQGWRQPLEWYRAYSEARGNQTAATQFVDLAKPSFRFGLTEIRVSDHENTLAVSVQPDKKTYQVRGEASVAIEVKLPDGQPAAYGTVAFAAVDQALLELAPNRSWDLLTAMRQLRSYGVETATAQMQVVGRRHYGRKALPAGGGGGKSPTRELLDTLLLWEPSILLDEHGKAVVKLPLNDSITQFQLVAVADFGPDRFGTGKASIVSTQDLQVIEGLPALAREGDQYRATVTLRNSTQRDMHLQVKAAYEGNGVPPEALPVQEVEVAAGAARTVSWDIQAPESNLMGETSILNWTLSAQEQLRQEQGGSIAAASDALSFRQTLLPAVPVRARQATLLPLDGNKPELALPVSVPLGALTDANGLPRGGLQVSLRSTLAGGLPGVQQWFAAYPYTCLEQVSSKAIGLREQSDWDEIMRRLPDYLDEDGLAAYFPGTIHGNEVLTAYLLSVSHEAQSLGLPFAIPEASRQAMQGGLLAFVQGKLVRHRWSPVQDLDARKLMALEALSRYERLQPRLLDSISITPDRWPTSAVINWMALLQRMPDIPDQQAQLTRARQIILARMLDRGTEMVLNEDAHNDNWWLMAGRASNQASLLLHAAGQPAWEQDLPRMAQGLLNMQRNGAWRTTTANLLGSLAIEKFSRYYESKPLSGQLRIATAQEGEVQTFDWNAVKANHGVKAHEFFLPWGREPSDTLVLTQQGEGRAWATVRSLAAVPVAQDIAAGYVLHRSVKPVSQAAAGAWSRGDVYRVTLTIDAKSPMTWVVLTDPIPAGASVLGGGLGRDSSIATRSEENSSSWYGPSFIERSFESYRAYYDYLPKGKSTLEYTVRLNTVGQFQLPSTRIEAMYQPDVYGELAGPTSMEVRDGAKP</sequence>
<comment type="similarity">
    <text evidence="1">Belongs to the protease inhibitor I39 (alpha-2-macroglobulin) family. Bacterial alpha-2-macroglobulin subfamily.</text>
</comment>
<dbReference type="PANTHER" id="PTHR40094:SF1">
    <property type="entry name" value="UBIQUITIN DOMAIN-CONTAINING PROTEIN"/>
    <property type="match status" value="1"/>
</dbReference>
<keyword evidence="5" id="KW-1185">Reference proteome</keyword>
<dbReference type="Pfam" id="PF11974">
    <property type="entry name" value="bMG3"/>
    <property type="match status" value="1"/>
</dbReference>
<dbReference type="OrthoDB" id="9767116at2"/>
<accession>A0A853H0F3</accession>
<dbReference type="Gene3D" id="2.60.40.1930">
    <property type="match status" value="1"/>
</dbReference>
<dbReference type="GO" id="GO:0004866">
    <property type="term" value="F:endopeptidase inhibitor activity"/>
    <property type="evidence" value="ECO:0007669"/>
    <property type="project" value="InterPro"/>
</dbReference>
<proteinExistence type="inferred from homology"/>
<dbReference type="Pfam" id="PF07703">
    <property type="entry name" value="A2M_BRD"/>
    <property type="match status" value="1"/>
</dbReference>
<dbReference type="InterPro" id="IPR001599">
    <property type="entry name" value="Macroglobln_a2"/>
</dbReference>
<dbReference type="EMBL" id="JACCEV010000002">
    <property type="protein sequence ID" value="NYT85812.1"/>
    <property type="molecule type" value="Genomic_DNA"/>
</dbReference>
<dbReference type="InterPro" id="IPR041246">
    <property type="entry name" value="Bact_MG10"/>
</dbReference>
<dbReference type="SMART" id="SM01359">
    <property type="entry name" value="A2M_N_2"/>
    <property type="match status" value="1"/>
</dbReference>
<gene>
    <name evidence="4" type="ORF">H0A62_09375</name>
</gene>
<dbReference type="SMART" id="SM01360">
    <property type="entry name" value="A2M"/>
    <property type="match status" value="1"/>
</dbReference>
<protein>
    <submittedName>
        <fullName evidence="4">Alpha-2-macroglobulin</fullName>
    </submittedName>
</protein>
<feature type="domain" description="Alpha-2-macroglobulin bait region" evidence="2">
    <location>
        <begin position="1038"/>
        <end position="1221"/>
    </location>
</feature>
<reference evidence="4 5" key="1">
    <citation type="submission" date="2020-07" db="EMBL/GenBank/DDBJ databases">
        <title>Taxonomic revisions and descriptions of new bacterial species based on genomic comparisons in the high-G+C-content subgroup of the family Alcaligenaceae.</title>
        <authorList>
            <person name="Szabo A."/>
            <person name="Felfoldi T."/>
        </authorList>
    </citation>
    <scope>NUCLEOTIDE SEQUENCE [LARGE SCALE GENOMIC DNA]</scope>
    <source>
        <strain evidence="4 5">DSM 25667</strain>
    </source>
</reference>
<dbReference type="Pfam" id="PF17973">
    <property type="entry name" value="bMG10"/>
    <property type="match status" value="1"/>
</dbReference>
<evidence type="ECO:0000313" key="5">
    <source>
        <dbReference type="Proteomes" id="UP000554144"/>
    </source>
</evidence>
<dbReference type="InterPro" id="IPR051802">
    <property type="entry name" value="YfhM-like"/>
</dbReference>
<evidence type="ECO:0000313" key="4">
    <source>
        <dbReference type="EMBL" id="NYT85812.1"/>
    </source>
</evidence>
<dbReference type="Proteomes" id="UP000554144">
    <property type="component" value="Unassembled WGS sequence"/>
</dbReference>